<organism evidence="10 11">
    <name type="scientific">Bodo saltans</name>
    <name type="common">Flagellated protozoan</name>
    <dbReference type="NCBI Taxonomy" id="75058"/>
    <lineage>
        <taxon>Eukaryota</taxon>
        <taxon>Discoba</taxon>
        <taxon>Euglenozoa</taxon>
        <taxon>Kinetoplastea</taxon>
        <taxon>Metakinetoplastina</taxon>
        <taxon>Eubodonida</taxon>
        <taxon>Bodonidae</taxon>
        <taxon>Bodo</taxon>
    </lineage>
</organism>
<dbReference type="EC" id="2.7.7.52" evidence="3"/>
<dbReference type="Pfam" id="PF03828">
    <property type="entry name" value="PAP_assoc"/>
    <property type="match status" value="1"/>
</dbReference>
<dbReference type="Gene3D" id="1.10.1410.10">
    <property type="match status" value="1"/>
</dbReference>
<evidence type="ECO:0000259" key="8">
    <source>
        <dbReference type="Pfam" id="PF03828"/>
    </source>
</evidence>
<feature type="domain" description="Poly(A) RNA polymerase mitochondrial-like central palm" evidence="9">
    <location>
        <begin position="15"/>
        <end position="153"/>
    </location>
</feature>
<dbReference type="InterPro" id="IPR043519">
    <property type="entry name" value="NT_sf"/>
</dbReference>
<evidence type="ECO:0000256" key="1">
    <source>
        <dbReference type="ARBA" id="ARBA00001936"/>
    </source>
</evidence>
<dbReference type="Gene3D" id="3.30.460.10">
    <property type="entry name" value="Beta Polymerase, domain 2"/>
    <property type="match status" value="1"/>
</dbReference>
<evidence type="ECO:0000256" key="6">
    <source>
        <dbReference type="ARBA" id="ARBA00022842"/>
    </source>
</evidence>
<dbReference type="GO" id="GO:0005739">
    <property type="term" value="C:mitochondrion"/>
    <property type="evidence" value="ECO:0007669"/>
    <property type="project" value="UniProtKB-ARBA"/>
</dbReference>
<reference evidence="11" key="1">
    <citation type="submission" date="2015-09" db="EMBL/GenBank/DDBJ databases">
        <authorList>
            <consortium name="Pathogen Informatics"/>
        </authorList>
    </citation>
    <scope>NUCLEOTIDE SEQUENCE [LARGE SCALE GENOMIC DNA]</scope>
    <source>
        <strain evidence="11">Lake Konstanz</strain>
    </source>
</reference>
<evidence type="ECO:0000259" key="9">
    <source>
        <dbReference type="Pfam" id="PF22600"/>
    </source>
</evidence>
<dbReference type="PANTHER" id="PTHR12271:SF41">
    <property type="entry name" value="TERMINAL URIDYLYLTRANSFERASE 4"/>
    <property type="match status" value="1"/>
</dbReference>
<dbReference type="GO" id="GO:0046872">
    <property type="term" value="F:metal ion binding"/>
    <property type="evidence" value="ECO:0007669"/>
    <property type="project" value="UniProtKB-KW"/>
</dbReference>
<dbReference type="GO" id="GO:0050265">
    <property type="term" value="F:RNA uridylyltransferase activity"/>
    <property type="evidence" value="ECO:0007669"/>
    <property type="project" value="UniProtKB-EC"/>
</dbReference>
<evidence type="ECO:0000256" key="3">
    <source>
        <dbReference type="ARBA" id="ARBA00012472"/>
    </source>
</evidence>
<keyword evidence="11" id="KW-1185">Reference proteome</keyword>
<proteinExistence type="predicted"/>
<name>A0A0S4IXY7_BODSA</name>
<dbReference type="OMA" id="VKQWSKK"/>
<comment type="catalytic activity">
    <reaction evidence="7">
        <text>RNA(n) + UTP = RNA(n)-3'-uridine ribonucleotide + diphosphate</text>
        <dbReference type="Rhea" id="RHEA:14785"/>
        <dbReference type="Rhea" id="RHEA-COMP:14527"/>
        <dbReference type="Rhea" id="RHEA-COMP:17348"/>
        <dbReference type="ChEBI" id="CHEBI:33019"/>
        <dbReference type="ChEBI" id="CHEBI:46398"/>
        <dbReference type="ChEBI" id="CHEBI:140395"/>
        <dbReference type="ChEBI" id="CHEBI:173116"/>
        <dbReference type="EC" id="2.7.7.52"/>
    </reaction>
</comment>
<dbReference type="AlphaFoldDB" id="A0A0S4IXY7"/>
<keyword evidence="6" id="KW-0460">Magnesium</keyword>
<evidence type="ECO:0000313" key="10">
    <source>
        <dbReference type="EMBL" id="CUG12707.1"/>
    </source>
</evidence>
<evidence type="ECO:0000256" key="5">
    <source>
        <dbReference type="ARBA" id="ARBA00022723"/>
    </source>
</evidence>
<evidence type="ECO:0000256" key="7">
    <source>
        <dbReference type="ARBA" id="ARBA00049105"/>
    </source>
</evidence>
<dbReference type="VEuPathDB" id="TriTrypDB:BSAL_74740"/>
<dbReference type="InterPro" id="IPR054708">
    <property type="entry name" value="MTPAP-like_central"/>
</dbReference>
<comment type="cofactor">
    <cofactor evidence="2">
        <name>Mg(2+)</name>
        <dbReference type="ChEBI" id="CHEBI:18420"/>
    </cofactor>
</comment>
<keyword evidence="4" id="KW-0808">Transferase</keyword>
<dbReference type="InterPro" id="IPR002058">
    <property type="entry name" value="PAP_assoc"/>
</dbReference>
<dbReference type="SUPFAM" id="SSF81631">
    <property type="entry name" value="PAP/OAS1 substrate-binding domain"/>
    <property type="match status" value="1"/>
</dbReference>
<dbReference type="Proteomes" id="UP000051952">
    <property type="component" value="Unassembled WGS sequence"/>
</dbReference>
<dbReference type="CDD" id="cd05402">
    <property type="entry name" value="NT_PAP_TUTase"/>
    <property type="match status" value="1"/>
</dbReference>
<dbReference type="EMBL" id="CYKH01000666">
    <property type="protein sequence ID" value="CUG12707.1"/>
    <property type="molecule type" value="Genomic_DNA"/>
</dbReference>
<accession>A0A0S4IXY7</accession>
<feature type="domain" description="PAP-associated" evidence="8">
    <location>
        <begin position="258"/>
        <end position="325"/>
    </location>
</feature>
<evidence type="ECO:0000256" key="4">
    <source>
        <dbReference type="ARBA" id="ARBA00022679"/>
    </source>
</evidence>
<dbReference type="Pfam" id="PF22600">
    <property type="entry name" value="MTPAP-like_central"/>
    <property type="match status" value="1"/>
</dbReference>
<dbReference type="SUPFAM" id="SSF81301">
    <property type="entry name" value="Nucleotidyltransferase"/>
    <property type="match status" value="1"/>
</dbReference>
<comment type="cofactor">
    <cofactor evidence="1">
        <name>Mn(2+)</name>
        <dbReference type="ChEBI" id="CHEBI:29035"/>
    </cofactor>
</comment>
<dbReference type="PANTHER" id="PTHR12271">
    <property type="entry name" value="POLY A POLYMERASE CID PAP -RELATED"/>
    <property type="match status" value="1"/>
</dbReference>
<evidence type="ECO:0000256" key="2">
    <source>
        <dbReference type="ARBA" id="ARBA00001946"/>
    </source>
</evidence>
<protein>
    <recommendedName>
        <fullName evidence="3">RNA uridylyltransferase</fullName>
        <ecNumber evidence="3">2.7.7.52</ecNumber>
    </recommendedName>
</protein>
<dbReference type="GO" id="GO:0031123">
    <property type="term" value="P:RNA 3'-end processing"/>
    <property type="evidence" value="ECO:0007669"/>
    <property type="project" value="TreeGrafter"/>
</dbReference>
<gene>
    <name evidence="10" type="ORF">BSAL_74740</name>
</gene>
<evidence type="ECO:0000313" key="11">
    <source>
        <dbReference type="Proteomes" id="UP000051952"/>
    </source>
</evidence>
<keyword evidence="5" id="KW-0479">Metal-binding</keyword>
<sequence length="355" mass="39828">MLSPAAIGKAILDHHASLIGADLSVKRVHDAHSLVKNSLDSVAPDLKLYTFGSSTVFGFHEPKSDVDFVALRQEDIVDGKGGDSTSQLAKGLQTQVLAKLAASVRQKNVQWAVEEVRRARVPVVKVKAPHIDFDITAHRRNGVRNSALLRHYLTQVPENRWLSIAIKSWSKRVGMNGPVGGYLTSYGFNILVVYYLLHRRRHEQPEVEQKEGQDGAASASVDGKQQKELTFIDKDTLDVSLIPPIPEYLALEPPNPETLGEQVLDFFDFYLSRFPMESHVISLSHKEPITKQSLNWTKTAEDMKNNTSMEKVFYRLCIEDPYEVNLNVGRNVSPFKFDLMKKHFVKGRATALGLL</sequence>
<dbReference type="OrthoDB" id="407432at2759"/>